<dbReference type="Proteomes" id="UP001428341">
    <property type="component" value="Unassembled WGS sequence"/>
</dbReference>
<dbReference type="EMBL" id="JBCGBO010000001">
    <property type="protein sequence ID" value="KAK9230654.1"/>
    <property type="molecule type" value="Genomic_DNA"/>
</dbReference>
<evidence type="ECO:0000313" key="2">
    <source>
        <dbReference type="Proteomes" id="UP001428341"/>
    </source>
</evidence>
<protein>
    <submittedName>
        <fullName evidence="1">Uncharacterized protein</fullName>
    </submittedName>
</protein>
<reference evidence="1 2" key="1">
    <citation type="submission" date="2024-05" db="EMBL/GenBank/DDBJ databases">
        <title>Haplotype-resolved chromosome-level genome assembly of Huyou (Citrus changshanensis).</title>
        <authorList>
            <person name="Miao C."/>
            <person name="Chen W."/>
            <person name="Wu Y."/>
            <person name="Wang L."/>
            <person name="Zhao S."/>
            <person name="Grierson D."/>
            <person name="Xu C."/>
            <person name="Chen K."/>
        </authorList>
    </citation>
    <scope>NUCLEOTIDE SEQUENCE [LARGE SCALE GENOMIC DNA]</scope>
    <source>
        <strain evidence="1">01-14</strain>
        <tissue evidence="1">Leaf</tissue>
    </source>
</reference>
<comment type="caution">
    <text evidence="1">The sequence shown here is derived from an EMBL/GenBank/DDBJ whole genome shotgun (WGS) entry which is preliminary data.</text>
</comment>
<evidence type="ECO:0000313" key="1">
    <source>
        <dbReference type="EMBL" id="KAK9230654.1"/>
    </source>
</evidence>
<dbReference type="AlphaFoldDB" id="A0AAP0R1C2"/>
<organism evidence="1 2">
    <name type="scientific">Citrus x changshan-huyou</name>
    <dbReference type="NCBI Taxonomy" id="2935761"/>
    <lineage>
        <taxon>Eukaryota</taxon>
        <taxon>Viridiplantae</taxon>
        <taxon>Streptophyta</taxon>
        <taxon>Embryophyta</taxon>
        <taxon>Tracheophyta</taxon>
        <taxon>Spermatophyta</taxon>
        <taxon>Magnoliopsida</taxon>
        <taxon>eudicotyledons</taxon>
        <taxon>Gunneridae</taxon>
        <taxon>Pentapetalae</taxon>
        <taxon>rosids</taxon>
        <taxon>malvids</taxon>
        <taxon>Sapindales</taxon>
        <taxon>Rutaceae</taxon>
        <taxon>Aurantioideae</taxon>
        <taxon>Citrus</taxon>
    </lineage>
</organism>
<accession>A0AAP0R1C2</accession>
<sequence>MGIICRSKLHDDKPLFLDYQQLQPKQSKSLLPTSGNLWKKQLQYVEYVLDVPTQKLRGMGTTSLQVGLVNAKATAEQICFVWWASKSRPHGTGLERVARSGVNRPSDMQRRRGLSLMNIFIPFHYATQREAGLYGSIRASLPEGESEPFACVTFLDHGPCKEKLV</sequence>
<proteinExistence type="predicted"/>
<gene>
    <name evidence="1" type="ORF">WN944_023626</name>
</gene>
<name>A0AAP0R1C2_9ROSI</name>
<keyword evidence="2" id="KW-1185">Reference proteome</keyword>